<protein>
    <submittedName>
        <fullName evidence="1">Uncharacterized protein</fullName>
    </submittedName>
</protein>
<organism evidence="1 2">
    <name type="scientific">Echinicola vietnamensis (strain DSM 17526 / LMG 23754 / KMM 6221)</name>
    <dbReference type="NCBI Taxonomy" id="926556"/>
    <lineage>
        <taxon>Bacteria</taxon>
        <taxon>Pseudomonadati</taxon>
        <taxon>Bacteroidota</taxon>
        <taxon>Cytophagia</taxon>
        <taxon>Cytophagales</taxon>
        <taxon>Cyclobacteriaceae</taxon>
        <taxon>Echinicola</taxon>
    </lineage>
</organism>
<sequence>MKTSNKILFGFVMLALAVQTTCIVIANNKSNEISKKAPEILKEVAIDRPISTLSLAAHSRIELHKSSENHITVTSRGIKPKGNYDITFSNDTCYIHSSQDDWRDNTVIKVNSNDIKNVVIREANFMTISGNYDSLFVDNLGCYFKLAYNNSHVNYLNIRGLNQSKNELAHIDHLDLHLENASINGNNIKNLTNINLQNNSELTVKGLPDFSEIKKDETSKITFN</sequence>
<dbReference type="STRING" id="926556.Echvi_3766"/>
<dbReference type="EMBL" id="CP003346">
    <property type="protein sequence ID" value="AGA79978.1"/>
    <property type="molecule type" value="Genomic_DNA"/>
</dbReference>
<evidence type="ECO:0000313" key="2">
    <source>
        <dbReference type="Proteomes" id="UP000010796"/>
    </source>
</evidence>
<proteinExistence type="predicted"/>
<reference evidence="2" key="1">
    <citation type="submission" date="2012-02" db="EMBL/GenBank/DDBJ databases">
        <title>The complete genome of Echinicola vietnamensis DSM 17526.</title>
        <authorList>
            <person name="Lucas S."/>
            <person name="Copeland A."/>
            <person name="Lapidus A."/>
            <person name="Glavina del Rio T."/>
            <person name="Dalin E."/>
            <person name="Tice H."/>
            <person name="Bruce D."/>
            <person name="Goodwin L."/>
            <person name="Pitluck S."/>
            <person name="Peters L."/>
            <person name="Ovchinnikova G."/>
            <person name="Teshima H."/>
            <person name="Kyrpides N."/>
            <person name="Mavromatis K."/>
            <person name="Ivanova N."/>
            <person name="Brettin T."/>
            <person name="Detter J.C."/>
            <person name="Han C."/>
            <person name="Larimer F."/>
            <person name="Land M."/>
            <person name="Hauser L."/>
            <person name="Markowitz V."/>
            <person name="Cheng J.-F."/>
            <person name="Hugenholtz P."/>
            <person name="Woyke T."/>
            <person name="Wu D."/>
            <person name="Brambilla E."/>
            <person name="Klenk H.-P."/>
            <person name="Eisen J.A."/>
        </authorList>
    </citation>
    <scope>NUCLEOTIDE SEQUENCE [LARGE SCALE GENOMIC DNA]</scope>
    <source>
        <strain evidence="2">DSM 17526 / LMG 23754 / KMM 6221</strain>
    </source>
</reference>
<evidence type="ECO:0000313" key="1">
    <source>
        <dbReference type="EMBL" id="AGA79978.1"/>
    </source>
</evidence>
<dbReference type="RefSeq" id="WP_015267520.1">
    <property type="nucleotide sequence ID" value="NC_019904.1"/>
</dbReference>
<keyword evidence="2" id="KW-1185">Reference proteome</keyword>
<dbReference type="KEGG" id="evi:Echvi_3766"/>
<name>L0G3U4_ECHVK</name>
<accession>L0G3U4</accession>
<dbReference type="AlphaFoldDB" id="L0G3U4"/>
<dbReference type="OrthoDB" id="823034at2"/>
<dbReference type="Proteomes" id="UP000010796">
    <property type="component" value="Chromosome"/>
</dbReference>
<dbReference type="HOGENOM" id="CLU_1233441_0_0_10"/>
<gene>
    <name evidence="1" type="ordered locus">Echvi_3766</name>
</gene>